<keyword evidence="12" id="KW-0206">Cytoskeleton</keyword>
<keyword evidence="6 13" id="KW-0812">Transmembrane</keyword>
<keyword evidence="7" id="KW-0735">Signal-anchor</keyword>
<dbReference type="Proteomes" id="UP000694523">
    <property type="component" value="Unplaced"/>
</dbReference>
<reference evidence="14" key="2">
    <citation type="submission" date="2025-09" db="UniProtKB">
        <authorList>
            <consortium name="Ensembl"/>
        </authorList>
    </citation>
    <scope>IDENTIFICATION</scope>
</reference>
<keyword evidence="8 13" id="KW-1133">Transmembrane helix</keyword>
<proteinExistence type="inferred from homology"/>
<dbReference type="GO" id="GO:0048738">
    <property type="term" value="P:cardiac muscle tissue development"/>
    <property type="evidence" value="ECO:0007669"/>
    <property type="project" value="TreeGrafter"/>
</dbReference>
<evidence type="ECO:0000256" key="11">
    <source>
        <dbReference type="ARBA" id="ARBA00023180"/>
    </source>
</evidence>
<feature type="transmembrane region" description="Helical" evidence="13">
    <location>
        <begin position="32"/>
        <end position="55"/>
    </location>
</feature>
<evidence type="ECO:0000256" key="9">
    <source>
        <dbReference type="ARBA" id="ARBA00023136"/>
    </source>
</evidence>
<dbReference type="InterPro" id="IPR039972">
    <property type="entry name" value="Sarcoglycan_gamma/delta/zeta"/>
</dbReference>
<evidence type="ECO:0000256" key="10">
    <source>
        <dbReference type="ARBA" id="ARBA00023157"/>
    </source>
</evidence>
<evidence type="ECO:0000256" key="3">
    <source>
        <dbReference type="ARBA" id="ARBA00007574"/>
    </source>
</evidence>
<keyword evidence="5" id="KW-0963">Cytoplasm</keyword>
<reference evidence="14" key="1">
    <citation type="submission" date="2025-08" db="UniProtKB">
        <authorList>
            <consortium name="Ensembl"/>
        </authorList>
    </citation>
    <scope>IDENTIFICATION</scope>
</reference>
<keyword evidence="15" id="KW-1185">Reference proteome</keyword>
<comment type="similarity">
    <text evidence="3">Belongs to the sarcoglycan beta/delta/gamma/zeta family.</text>
</comment>
<name>A0A8C6WLY1_9GOBI</name>
<protein>
    <submittedName>
        <fullName evidence="14">Sarcoglycan, delta (dystrophin-associated glycoprotein)</fullName>
    </submittedName>
</protein>
<evidence type="ECO:0000256" key="7">
    <source>
        <dbReference type="ARBA" id="ARBA00022968"/>
    </source>
</evidence>
<evidence type="ECO:0000313" key="14">
    <source>
        <dbReference type="Ensembl" id="ENSNMLP00000016660.1"/>
    </source>
</evidence>
<dbReference type="Pfam" id="PF04790">
    <property type="entry name" value="Sarcoglycan_1"/>
    <property type="match status" value="1"/>
</dbReference>
<comment type="subcellular location">
    <subcellularLocation>
        <location evidence="2">Cell membrane</location>
        <location evidence="2">Sarcolemma</location>
        <topology evidence="2">Single-pass type II membrane protein</topology>
    </subcellularLocation>
    <subcellularLocation>
        <location evidence="1">Cytoplasm</location>
        <location evidence="1">Cytoskeleton</location>
    </subcellularLocation>
</comment>
<dbReference type="GO" id="GO:0005856">
    <property type="term" value="C:cytoskeleton"/>
    <property type="evidence" value="ECO:0007669"/>
    <property type="project" value="UniProtKB-SubCell"/>
</dbReference>
<sequence length="292" mass="32232">MTQEACSHRNNVQSSDKPQIYKVGIYGWRKRCLYFFVLLLMILILINLALTIWILKVMNFTIDGMGNLRITEKGLKLEGDSEFLQPLYAKEIQSKPGRPLYLQSSRNISVNIYNGNNQLLTQLITGSSGLKARGKAFEVKSTSGKLLFSADEDEVVVGADRLRVMGAEGVVFTKSVETPHVRAEPFKELKLESPTRSLLMEAPKGIQILAEAGDIQAICRNELRLESKDGEISLDAHRIRLMRLPEGKASGSSSSSGTRQMVYEVCVCPNGRLFLSQAGVGSTCQISASVCL</sequence>
<keyword evidence="9 13" id="KW-0472">Membrane</keyword>
<keyword evidence="11" id="KW-0325">Glycoprotein</keyword>
<dbReference type="InterPro" id="IPR006875">
    <property type="entry name" value="Sarcoglycan"/>
</dbReference>
<evidence type="ECO:0000256" key="4">
    <source>
        <dbReference type="ARBA" id="ARBA00022475"/>
    </source>
</evidence>
<dbReference type="PANTHER" id="PTHR12939">
    <property type="entry name" value="SARCOGLYCAN"/>
    <property type="match status" value="1"/>
</dbReference>
<dbReference type="PANTHER" id="PTHR12939:SF6">
    <property type="entry name" value="DELTA-SARCOGLYCAN"/>
    <property type="match status" value="1"/>
</dbReference>
<accession>A0A8C6WLY1</accession>
<evidence type="ECO:0000313" key="15">
    <source>
        <dbReference type="Proteomes" id="UP000694523"/>
    </source>
</evidence>
<evidence type="ECO:0000256" key="5">
    <source>
        <dbReference type="ARBA" id="ARBA00022490"/>
    </source>
</evidence>
<evidence type="ECO:0000256" key="6">
    <source>
        <dbReference type="ARBA" id="ARBA00022692"/>
    </source>
</evidence>
<dbReference type="Ensembl" id="ENSNMLT00000018759.1">
    <property type="protein sequence ID" value="ENSNMLP00000016660.1"/>
    <property type="gene ID" value="ENSNMLG00000011072.1"/>
</dbReference>
<dbReference type="GO" id="GO:0016012">
    <property type="term" value="C:sarcoglycan complex"/>
    <property type="evidence" value="ECO:0007669"/>
    <property type="project" value="InterPro"/>
</dbReference>
<evidence type="ECO:0000256" key="13">
    <source>
        <dbReference type="SAM" id="Phobius"/>
    </source>
</evidence>
<evidence type="ECO:0000256" key="2">
    <source>
        <dbReference type="ARBA" id="ARBA00004274"/>
    </source>
</evidence>
<organism evidence="14 15">
    <name type="scientific">Neogobius melanostomus</name>
    <name type="common">round goby</name>
    <dbReference type="NCBI Taxonomy" id="47308"/>
    <lineage>
        <taxon>Eukaryota</taxon>
        <taxon>Metazoa</taxon>
        <taxon>Chordata</taxon>
        <taxon>Craniata</taxon>
        <taxon>Vertebrata</taxon>
        <taxon>Euteleostomi</taxon>
        <taxon>Actinopterygii</taxon>
        <taxon>Neopterygii</taxon>
        <taxon>Teleostei</taxon>
        <taxon>Neoteleostei</taxon>
        <taxon>Acanthomorphata</taxon>
        <taxon>Gobiaria</taxon>
        <taxon>Gobiiformes</taxon>
        <taxon>Gobioidei</taxon>
        <taxon>Gobiidae</taxon>
        <taxon>Benthophilinae</taxon>
        <taxon>Neogobiini</taxon>
        <taxon>Neogobius</taxon>
    </lineage>
</organism>
<evidence type="ECO:0000256" key="1">
    <source>
        <dbReference type="ARBA" id="ARBA00004245"/>
    </source>
</evidence>
<dbReference type="GO" id="GO:0060047">
    <property type="term" value="P:heart contraction"/>
    <property type="evidence" value="ECO:0007669"/>
    <property type="project" value="TreeGrafter"/>
</dbReference>
<evidence type="ECO:0000256" key="8">
    <source>
        <dbReference type="ARBA" id="ARBA00022989"/>
    </source>
</evidence>
<dbReference type="AlphaFoldDB" id="A0A8C6WLY1"/>
<evidence type="ECO:0000256" key="12">
    <source>
        <dbReference type="ARBA" id="ARBA00023212"/>
    </source>
</evidence>
<keyword evidence="4" id="KW-1003">Cell membrane</keyword>
<keyword evidence="10" id="KW-1015">Disulfide bond</keyword>
<dbReference type="GO" id="GO:0042383">
    <property type="term" value="C:sarcolemma"/>
    <property type="evidence" value="ECO:0007669"/>
    <property type="project" value="UniProtKB-SubCell"/>
</dbReference>